<dbReference type="Pfam" id="PF01039">
    <property type="entry name" value="Carboxyl_trans"/>
    <property type="match status" value="1"/>
</dbReference>
<dbReference type="GO" id="GO:0009317">
    <property type="term" value="C:acetyl-CoA carboxylase complex"/>
    <property type="evidence" value="ECO:0007669"/>
    <property type="project" value="UniProtKB-ARBA"/>
</dbReference>
<proteinExistence type="inferred from homology"/>
<dbReference type="Gene3D" id="3.90.226.10">
    <property type="entry name" value="2-enoyl-CoA Hydratase, Chain A, domain 1"/>
    <property type="match status" value="2"/>
</dbReference>
<dbReference type="InterPro" id="IPR034733">
    <property type="entry name" value="AcCoA_carboxyl_beta"/>
</dbReference>
<dbReference type="PROSITE" id="PS50980">
    <property type="entry name" value="COA_CT_NTER"/>
    <property type="match status" value="1"/>
</dbReference>
<dbReference type="GO" id="GO:0015977">
    <property type="term" value="P:carbon fixation"/>
    <property type="evidence" value="ECO:0007669"/>
    <property type="project" value="UniProtKB-ARBA"/>
</dbReference>
<dbReference type="SUPFAM" id="SSF52096">
    <property type="entry name" value="ClpP/crotonase"/>
    <property type="match status" value="2"/>
</dbReference>
<dbReference type="KEGG" id="ocy:OSSY52_12870"/>
<protein>
    <submittedName>
        <fullName evidence="4">Propionyl-CoA carboxylase subunit beta</fullName>
    </submittedName>
</protein>
<dbReference type="InterPro" id="IPR029045">
    <property type="entry name" value="ClpP/crotonase-like_dom_sf"/>
</dbReference>
<dbReference type="AlphaFoldDB" id="A0A7G1G712"/>
<name>A0A7G1G712_9BACT</name>
<dbReference type="Proteomes" id="UP000516361">
    <property type="component" value="Chromosome"/>
</dbReference>
<dbReference type="FunFam" id="3.90.226.10:FF:000016">
    <property type="entry name" value="Propionyl-CoA carboxylase, beta subunit"/>
    <property type="match status" value="1"/>
</dbReference>
<gene>
    <name evidence="4" type="ORF">OSSY52_12870</name>
</gene>
<organism evidence="4 5">
    <name type="scientific">Tepiditoga spiralis</name>
    <dbReference type="NCBI Taxonomy" id="2108365"/>
    <lineage>
        <taxon>Bacteria</taxon>
        <taxon>Thermotogati</taxon>
        <taxon>Thermotogota</taxon>
        <taxon>Thermotogae</taxon>
        <taxon>Petrotogales</taxon>
        <taxon>Petrotogaceae</taxon>
        <taxon>Tepiditoga</taxon>
    </lineage>
</organism>
<dbReference type="FunCoup" id="A0A7G1G712">
    <property type="interactions" value="176"/>
</dbReference>
<dbReference type="EMBL" id="AP018712">
    <property type="protein sequence ID" value="BBE31146.1"/>
    <property type="molecule type" value="Genomic_DNA"/>
</dbReference>
<dbReference type="InterPro" id="IPR051047">
    <property type="entry name" value="AccD/PCCB"/>
</dbReference>
<feature type="domain" description="CoA carboxyltransferase N-terminal" evidence="2">
    <location>
        <begin position="6"/>
        <end position="262"/>
    </location>
</feature>
<keyword evidence="5" id="KW-1185">Reference proteome</keyword>
<dbReference type="FunFam" id="3.90.226.10:FF:000017">
    <property type="entry name" value="Propionyl-CoA carboxylase subunit beta 5"/>
    <property type="match status" value="1"/>
</dbReference>
<feature type="domain" description="CoA carboxyltransferase C-terminal" evidence="3">
    <location>
        <begin position="268"/>
        <end position="506"/>
    </location>
</feature>
<evidence type="ECO:0000259" key="2">
    <source>
        <dbReference type="PROSITE" id="PS50980"/>
    </source>
</evidence>
<dbReference type="PANTHER" id="PTHR43842">
    <property type="entry name" value="PROPIONYL-COA CARBOXYLASE BETA CHAIN"/>
    <property type="match status" value="1"/>
</dbReference>
<dbReference type="GO" id="GO:0003989">
    <property type="term" value="F:acetyl-CoA carboxylase activity"/>
    <property type="evidence" value="ECO:0007669"/>
    <property type="project" value="UniProtKB-ARBA"/>
</dbReference>
<reference evidence="4 5" key="1">
    <citation type="submission" date="2018-06" db="EMBL/GenBank/DDBJ databases">
        <title>Genome sequencing of Oceanotoga sp. sy52.</title>
        <authorList>
            <person name="Mori K."/>
        </authorList>
    </citation>
    <scope>NUCLEOTIDE SEQUENCE [LARGE SCALE GENOMIC DNA]</scope>
    <source>
        <strain evidence="5">sy52</strain>
    </source>
</reference>
<evidence type="ECO:0000259" key="3">
    <source>
        <dbReference type="PROSITE" id="PS50989"/>
    </source>
</evidence>
<dbReference type="PANTHER" id="PTHR43842:SF2">
    <property type="entry name" value="PROPIONYL-COA CARBOXYLASE BETA CHAIN, MITOCHONDRIAL"/>
    <property type="match status" value="1"/>
</dbReference>
<dbReference type="PROSITE" id="PS50989">
    <property type="entry name" value="COA_CT_CTER"/>
    <property type="match status" value="1"/>
</dbReference>
<dbReference type="InterPro" id="IPR011763">
    <property type="entry name" value="COA_CT_C"/>
</dbReference>
<sequence length="518" mass="56881">MADEKFVELLENFREKKSKLELGGGQARIDKQHSQGKLTARERIELLVDEGSFEEIDKFVKHRSTYLGLDKKTFPYDGVVTGFGTIKGKKVAVFSQDFTVQGGSLGEMHAKKIIKLQDLAMKFGVPVIGINDSAGARIQEAVDSLYGYGGIFYRNTLASGVIPQITVIAGPCAGGAVYSPAITDFIIMVEKTSQMFITGPNVIKAVTGEDVSKEGLGGAMVHNSKSGVAHLIAKSDEEAMEMTKKLMSYIPSNNLDPVEITEFDENYNLNEKIYDIVSPNPKKAYDVRDIINMTFDPETFFEIQPHFAKNMITGFARMGGKSVGIIANQPKIMAGALDIDASDKASRFIRFCDAFNIPIVTFVDTPGFLPGVSQEHGGIIRHGAKLLYAYSEATVPMITIILRKSYGGAYIAMASQHLGADFVFAWPISEIAVMGAEGAANVIFAKEIKNSENPEQTRKQRIEEYKEQFNNPYEVAGRGYIEDVIDPIDTRNVIMNSLFIAESKAEARPAKKHGNIPL</sequence>
<evidence type="ECO:0000313" key="5">
    <source>
        <dbReference type="Proteomes" id="UP000516361"/>
    </source>
</evidence>
<dbReference type="InterPro" id="IPR011762">
    <property type="entry name" value="COA_CT_N"/>
</dbReference>
<accession>A0A7G1G712</accession>
<dbReference type="InParanoid" id="A0A7G1G712"/>
<comment type="similarity">
    <text evidence="1">Belongs to the AccD/PCCB family.</text>
</comment>
<evidence type="ECO:0000256" key="1">
    <source>
        <dbReference type="ARBA" id="ARBA00006102"/>
    </source>
</evidence>
<evidence type="ECO:0000313" key="4">
    <source>
        <dbReference type="EMBL" id="BBE31146.1"/>
    </source>
</evidence>
<dbReference type="GO" id="GO:0004658">
    <property type="term" value="F:propionyl-CoA carboxylase activity"/>
    <property type="evidence" value="ECO:0007669"/>
    <property type="project" value="UniProtKB-ARBA"/>
</dbReference>
<dbReference type="RefSeq" id="WP_190613508.1">
    <property type="nucleotide sequence ID" value="NZ_AP018712.1"/>
</dbReference>